<dbReference type="KEGG" id="bok:DM82_894"/>
<gene>
    <name evidence="1" type="ORF">DM82_894</name>
</gene>
<keyword evidence="2" id="KW-1185">Reference proteome</keyword>
<keyword evidence="1" id="KW-0645">Protease</keyword>
<accession>A0AAI8B351</accession>
<dbReference type="AlphaFoldDB" id="A0AAI8B351"/>
<dbReference type="GO" id="GO:0004180">
    <property type="term" value="F:carboxypeptidase activity"/>
    <property type="evidence" value="ECO:0007669"/>
    <property type="project" value="UniProtKB-KW"/>
</dbReference>
<reference evidence="1 2" key="1">
    <citation type="submission" date="2014-06" db="EMBL/GenBank/DDBJ databases">
        <authorList>
            <person name="Bishop-Lilly K.A."/>
            <person name="Broomall S.M."/>
            <person name="Chain P.S."/>
            <person name="Chertkov O."/>
            <person name="Coyne S.R."/>
            <person name="Daligault H.E."/>
            <person name="Davenport K.W."/>
            <person name="Erkkila T."/>
            <person name="Frey K.G."/>
            <person name="Gibbons H.S."/>
            <person name="Gu W."/>
            <person name="Jaissle J."/>
            <person name="Johnson S.L."/>
            <person name="Koroleva G.I."/>
            <person name="Ladner J.T."/>
            <person name="Lo C.-C."/>
            <person name="Minogue T.D."/>
            <person name="Munk C."/>
            <person name="Palacios G.F."/>
            <person name="Redden C.L."/>
            <person name="Rosenzweig C.N."/>
            <person name="Scholz M.B."/>
            <person name="Teshima H."/>
            <person name="Xu Y."/>
        </authorList>
    </citation>
    <scope>NUCLEOTIDE SEQUENCE [LARGE SCALE GENOMIC DNA]</scope>
    <source>
        <strain evidence="1 2">EO147</strain>
    </source>
</reference>
<sequence length="54" mass="6468">MKWRWLLNRCKTGPIKHSLCLSPMIKLLRYIHIARVGESLIIRMTFNGLLRYLL</sequence>
<proteinExistence type="predicted"/>
<evidence type="ECO:0000313" key="1">
    <source>
        <dbReference type="EMBL" id="AIO64832.1"/>
    </source>
</evidence>
<keyword evidence="1" id="KW-0121">Carboxypeptidase</keyword>
<dbReference type="Proteomes" id="UP000029424">
    <property type="component" value="Chromosome 1"/>
</dbReference>
<evidence type="ECO:0000313" key="2">
    <source>
        <dbReference type="Proteomes" id="UP000029424"/>
    </source>
</evidence>
<dbReference type="EMBL" id="CP008726">
    <property type="protein sequence ID" value="AIO64832.1"/>
    <property type="molecule type" value="Genomic_DNA"/>
</dbReference>
<organism evidence="1 2">
    <name type="scientific">Burkholderia oklahomensis</name>
    <dbReference type="NCBI Taxonomy" id="342113"/>
    <lineage>
        <taxon>Bacteria</taxon>
        <taxon>Pseudomonadati</taxon>
        <taxon>Pseudomonadota</taxon>
        <taxon>Betaproteobacteria</taxon>
        <taxon>Burkholderiales</taxon>
        <taxon>Burkholderiaceae</taxon>
        <taxon>Burkholderia</taxon>
        <taxon>pseudomallei group</taxon>
    </lineage>
</organism>
<keyword evidence="1" id="KW-0378">Hydrolase</keyword>
<protein>
    <submittedName>
        <fullName evidence="1">Serine-type carboxypeptidase family protein</fullName>
    </submittedName>
</protein>
<name>A0AAI8B351_9BURK</name>